<protein>
    <submittedName>
        <fullName evidence="2">Uncharacterized protein</fullName>
    </submittedName>
</protein>
<proteinExistence type="predicted"/>
<reference evidence="3" key="1">
    <citation type="journal article" date="2019" name="Int. J. Syst. Evol. Microbiol.">
        <title>The Global Catalogue of Microorganisms (GCM) 10K type strain sequencing project: providing services to taxonomists for standard genome sequencing and annotation.</title>
        <authorList>
            <consortium name="The Broad Institute Genomics Platform"/>
            <consortium name="The Broad Institute Genome Sequencing Center for Infectious Disease"/>
            <person name="Wu L."/>
            <person name="Ma J."/>
        </authorList>
    </citation>
    <scope>NUCLEOTIDE SEQUENCE [LARGE SCALE GENOMIC DNA]</scope>
    <source>
        <strain evidence="3">JCM 16083</strain>
    </source>
</reference>
<evidence type="ECO:0000313" key="3">
    <source>
        <dbReference type="Proteomes" id="UP001501126"/>
    </source>
</evidence>
<comment type="caution">
    <text evidence="2">The sequence shown here is derived from an EMBL/GenBank/DDBJ whole genome shotgun (WGS) entry which is preliminary data.</text>
</comment>
<keyword evidence="3" id="KW-1185">Reference proteome</keyword>
<keyword evidence="1" id="KW-0812">Transmembrane</keyword>
<accession>A0ABP3XYC0</accession>
<feature type="transmembrane region" description="Helical" evidence="1">
    <location>
        <begin position="20"/>
        <end position="37"/>
    </location>
</feature>
<dbReference type="EMBL" id="BAAAFH010000003">
    <property type="protein sequence ID" value="GAA0874396.1"/>
    <property type="molecule type" value="Genomic_DNA"/>
</dbReference>
<name>A0ABP3XYC0_9FLAO</name>
<gene>
    <name evidence="2" type="ORF">GCM10009118_08040</name>
</gene>
<organism evidence="2 3">
    <name type="scientific">Wandonia haliotis</name>
    <dbReference type="NCBI Taxonomy" id="574963"/>
    <lineage>
        <taxon>Bacteria</taxon>
        <taxon>Pseudomonadati</taxon>
        <taxon>Bacteroidota</taxon>
        <taxon>Flavobacteriia</taxon>
        <taxon>Flavobacteriales</taxon>
        <taxon>Crocinitomicaceae</taxon>
        <taxon>Wandonia</taxon>
    </lineage>
</organism>
<keyword evidence="1" id="KW-0472">Membrane</keyword>
<evidence type="ECO:0000256" key="1">
    <source>
        <dbReference type="SAM" id="Phobius"/>
    </source>
</evidence>
<dbReference type="Proteomes" id="UP001501126">
    <property type="component" value="Unassembled WGS sequence"/>
</dbReference>
<evidence type="ECO:0000313" key="2">
    <source>
        <dbReference type="EMBL" id="GAA0874396.1"/>
    </source>
</evidence>
<sequence>MHTIHNDYVNLGIRTFMIQRFKYILPVFLFLVLTACFKKEEYPVEPVIVFDRFTITGDSARLSLEFTDGDGNIGLRDDQVAPPYDPASFYHYNLYIEYWEKQDGAGWQPGRTPQGDTIVFKYRIKPFTTSEKDEPVKGILEVLVEPVYYNPFSTDNDTIKYKITLIDRDLHLSNKLETQEIIR</sequence>
<keyword evidence="1" id="KW-1133">Transmembrane helix</keyword>